<accession>A0A4P2VDD7</accession>
<evidence type="ECO:0000259" key="2">
    <source>
        <dbReference type="PROSITE" id="PS50850"/>
    </source>
</evidence>
<dbReference type="EMBL" id="AP018732">
    <property type="protein sequence ID" value="BBE42619.1"/>
    <property type="molecule type" value="Genomic_DNA"/>
</dbReference>
<organism evidence="3 4">
    <name type="scientific">Conexivisphaera calida</name>
    <dbReference type="NCBI Taxonomy" id="1874277"/>
    <lineage>
        <taxon>Archaea</taxon>
        <taxon>Nitrososphaerota</taxon>
        <taxon>Conexivisphaeria</taxon>
        <taxon>Conexivisphaerales</taxon>
        <taxon>Conexivisphaeraceae</taxon>
        <taxon>Conexivisphaera</taxon>
    </lineage>
</organism>
<keyword evidence="1" id="KW-1133">Transmembrane helix</keyword>
<protein>
    <submittedName>
        <fullName evidence="3">TVG0233936 protein</fullName>
    </submittedName>
</protein>
<feature type="transmembrane region" description="Helical" evidence="1">
    <location>
        <begin position="320"/>
        <end position="339"/>
    </location>
</feature>
<dbReference type="KEGG" id="ccai:NAS2_1230"/>
<feature type="transmembrane region" description="Helical" evidence="1">
    <location>
        <begin position="12"/>
        <end position="38"/>
    </location>
</feature>
<feature type="transmembrane region" description="Helical" evidence="1">
    <location>
        <begin position="257"/>
        <end position="275"/>
    </location>
</feature>
<dbReference type="Proteomes" id="UP000509448">
    <property type="component" value="Chromosome"/>
</dbReference>
<dbReference type="InterPro" id="IPR020846">
    <property type="entry name" value="MFS_dom"/>
</dbReference>
<dbReference type="PROSITE" id="PS50850">
    <property type="entry name" value="MFS"/>
    <property type="match status" value="1"/>
</dbReference>
<dbReference type="PANTHER" id="PTHR23518:SF2">
    <property type="entry name" value="MAJOR FACILITATOR SUPERFAMILY TRANSPORTER"/>
    <property type="match status" value="1"/>
</dbReference>
<gene>
    <name evidence="3" type="ORF">NAS2_1230</name>
</gene>
<feature type="transmembrane region" description="Helical" evidence="1">
    <location>
        <begin position="84"/>
        <end position="101"/>
    </location>
</feature>
<dbReference type="InterPro" id="IPR011701">
    <property type="entry name" value="MFS"/>
</dbReference>
<sequence>MLIGAVSYSLGMLAPLLILKLGGSVLDVGIATFAYYAASMVGSIFWGWMADVVPKRRMFLTASSAGLAVTPIAMVISDSILGTVLWYAVGAFFYAALAVYLNLLVVETTDKGQWNENARRGFLYLVTGSAVGTALGLASVIGSALLSYALASTAVGAVGTAIIYASVSEPPMVLERRAVLSSPNLFVSRLTSLPVIFLNFPRLFDINLLRKRIRRIPGSELTVLTLTNALFSVSAQLFFTVYIPYEESVGLNETQVLISYLYMTAINALVAVLMADELRRPEYRLASRGMGLRALGMLAAAAFSTFVVGSDALYTTMLSFTFIGFAYTIITVTMNALLYASLIPGTRGRSLGAYSTVGSLSFMAGALLSGFLAESAGYQLVFFLSAVILMTAAVVMEFYYRSSGSTLESVEVY</sequence>
<evidence type="ECO:0000256" key="1">
    <source>
        <dbReference type="SAM" id="Phobius"/>
    </source>
</evidence>
<name>A0A4P2VDD7_9ARCH</name>
<dbReference type="GO" id="GO:0022857">
    <property type="term" value="F:transmembrane transporter activity"/>
    <property type="evidence" value="ECO:0007669"/>
    <property type="project" value="InterPro"/>
</dbReference>
<evidence type="ECO:0000313" key="3">
    <source>
        <dbReference type="EMBL" id="BBE42619.1"/>
    </source>
</evidence>
<feature type="transmembrane region" description="Helical" evidence="1">
    <location>
        <begin position="351"/>
        <end position="372"/>
    </location>
</feature>
<keyword evidence="1" id="KW-0472">Membrane</keyword>
<evidence type="ECO:0000313" key="4">
    <source>
        <dbReference type="Proteomes" id="UP000509448"/>
    </source>
</evidence>
<feature type="transmembrane region" description="Helical" evidence="1">
    <location>
        <begin position="221"/>
        <end position="245"/>
    </location>
</feature>
<reference evidence="3 4" key="1">
    <citation type="journal article" date="2019" name="ISME J.">
        <title>Isolation and characterization of a thermophilic sulfur- and iron-reducing thaumarchaeote from a terrestrial acidic hot spring.</title>
        <authorList>
            <person name="Kato S."/>
            <person name="Itoh T."/>
            <person name="Yuki M."/>
            <person name="Nagamori M."/>
            <person name="Ohnishi M."/>
            <person name="Uematsu K."/>
            <person name="Suzuki K."/>
            <person name="Takashina T."/>
            <person name="Ohkuma M."/>
        </authorList>
    </citation>
    <scope>NUCLEOTIDE SEQUENCE [LARGE SCALE GENOMIC DNA]</scope>
    <source>
        <strain evidence="3 4">NAS-02</strain>
    </source>
</reference>
<dbReference type="PANTHER" id="PTHR23518">
    <property type="entry name" value="C-METHYLTRANSFERASE"/>
    <property type="match status" value="1"/>
</dbReference>
<dbReference type="Pfam" id="PF07690">
    <property type="entry name" value="MFS_1"/>
    <property type="match status" value="1"/>
</dbReference>
<feature type="transmembrane region" description="Helical" evidence="1">
    <location>
        <begin position="121"/>
        <end position="141"/>
    </location>
</feature>
<proteinExistence type="predicted"/>
<feature type="transmembrane region" description="Helical" evidence="1">
    <location>
        <begin position="378"/>
        <end position="400"/>
    </location>
</feature>
<feature type="transmembrane region" description="Helical" evidence="1">
    <location>
        <begin position="295"/>
        <end position="314"/>
    </location>
</feature>
<dbReference type="Gene3D" id="1.20.1250.20">
    <property type="entry name" value="MFS general substrate transporter like domains"/>
    <property type="match status" value="1"/>
</dbReference>
<dbReference type="InterPro" id="IPR036259">
    <property type="entry name" value="MFS_trans_sf"/>
</dbReference>
<dbReference type="AlphaFoldDB" id="A0A4P2VDD7"/>
<dbReference type="SUPFAM" id="SSF103473">
    <property type="entry name" value="MFS general substrate transporter"/>
    <property type="match status" value="1"/>
</dbReference>
<keyword evidence="1" id="KW-0812">Transmembrane</keyword>
<feature type="domain" description="Major facilitator superfamily (MFS) profile" evidence="2">
    <location>
        <begin position="191"/>
        <end position="413"/>
    </location>
</feature>
<feature type="transmembrane region" description="Helical" evidence="1">
    <location>
        <begin position="148"/>
        <end position="167"/>
    </location>
</feature>
<feature type="transmembrane region" description="Helical" evidence="1">
    <location>
        <begin position="58"/>
        <end position="77"/>
    </location>
</feature>
<keyword evidence="4" id="KW-1185">Reference proteome</keyword>